<dbReference type="AlphaFoldDB" id="A0A914PQ34"/>
<evidence type="ECO:0000256" key="3">
    <source>
        <dbReference type="ARBA" id="ARBA00022679"/>
    </source>
</evidence>
<sequence>MEGVEFVYTHSFIILIDCGCWIDVTLLLHLCERKFGNMADQLVQLDQGKKVERWTIEKKLGEGAFGAVYKVSDKTGTYALKVEGVNEPIQLLKMEVFVLNELSKAGGRHFCKIEDKGRVDNFNYVVMTFVGKSLHDLRLAAPGKKFTVGTAISIGIQCLEALEDLHGIGYLHRDVKPANYTIGRAELKEVRKVYVLDFGMARKFVHEDGTIKKPRSVAGFRGTVKYAPVACHAQREMCRLDDLESWLYQQVEFTKGALPWRNLKDMDEIGRFKKSCRGDIAMKQLFGGCPREYIDIMRTIDGGRFFDEPNYPRVYSLLRTAMKNLNAQEYPYDWERWEEEQKRRDEEKKKADAAAAAVGGEKGGAADGKSPGAGAAGAGAKKEGDKKEEKTGIVENEKTNDINDKNEKTQDEGKEKEKKDDKEKEKKPKSKF</sequence>
<feature type="domain" description="Protein kinase" evidence="10">
    <location>
        <begin position="54"/>
        <end position="325"/>
    </location>
</feature>
<keyword evidence="11" id="KW-1185">Reference proteome</keyword>
<protein>
    <recommendedName>
        <fullName evidence="1">non-specific serine/threonine protein kinase</fullName>
        <ecNumber evidence="1">2.7.11.1</ecNumber>
    </recommendedName>
</protein>
<evidence type="ECO:0000313" key="11">
    <source>
        <dbReference type="Proteomes" id="UP000887578"/>
    </source>
</evidence>
<dbReference type="InterPro" id="IPR047916">
    <property type="entry name" value="TTBK_Asator-like_STKc"/>
</dbReference>
<comment type="similarity">
    <text evidence="8">Belongs to the protein kinase superfamily.</text>
</comment>
<evidence type="ECO:0000256" key="1">
    <source>
        <dbReference type="ARBA" id="ARBA00012513"/>
    </source>
</evidence>
<dbReference type="PROSITE" id="PS00107">
    <property type="entry name" value="PROTEIN_KINASE_ATP"/>
    <property type="match status" value="1"/>
</dbReference>
<dbReference type="SUPFAM" id="SSF56112">
    <property type="entry name" value="Protein kinase-like (PK-like)"/>
    <property type="match status" value="1"/>
</dbReference>
<reference evidence="12" key="1">
    <citation type="submission" date="2022-11" db="UniProtKB">
        <authorList>
            <consortium name="WormBaseParasite"/>
        </authorList>
    </citation>
    <scope>IDENTIFICATION</scope>
</reference>
<dbReference type="WBParaSite" id="PDA_v2.g20665.t1">
    <property type="protein sequence ID" value="PDA_v2.g20665.t1"/>
    <property type="gene ID" value="PDA_v2.g20665"/>
</dbReference>
<dbReference type="Proteomes" id="UP000887578">
    <property type="component" value="Unplaced"/>
</dbReference>
<organism evidence="11 12">
    <name type="scientific">Panagrolaimus davidi</name>
    <dbReference type="NCBI Taxonomy" id="227884"/>
    <lineage>
        <taxon>Eukaryota</taxon>
        <taxon>Metazoa</taxon>
        <taxon>Ecdysozoa</taxon>
        <taxon>Nematoda</taxon>
        <taxon>Chromadorea</taxon>
        <taxon>Rhabditida</taxon>
        <taxon>Tylenchina</taxon>
        <taxon>Panagrolaimomorpha</taxon>
        <taxon>Panagrolaimoidea</taxon>
        <taxon>Panagrolaimidae</taxon>
        <taxon>Panagrolaimus</taxon>
    </lineage>
</organism>
<feature type="region of interest" description="Disordered" evidence="9">
    <location>
        <begin position="345"/>
        <end position="432"/>
    </location>
</feature>
<dbReference type="InterPro" id="IPR050235">
    <property type="entry name" value="CK1_Ser-Thr_kinase"/>
</dbReference>
<dbReference type="SMART" id="SM00220">
    <property type="entry name" value="S_TKc"/>
    <property type="match status" value="1"/>
</dbReference>
<evidence type="ECO:0000259" key="10">
    <source>
        <dbReference type="PROSITE" id="PS50011"/>
    </source>
</evidence>
<dbReference type="PANTHER" id="PTHR11909">
    <property type="entry name" value="CASEIN KINASE-RELATED"/>
    <property type="match status" value="1"/>
</dbReference>
<accession>A0A914PQ34</accession>
<evidence type="ECO:0000256" key="6">
    <source>
        <dbReference type="ARBA" id="ARBA00022840"/>
    </source>
</evidence>
<dbReference type="Gene3D" id="1.10.510.10">
    <property type="entry name" value="Transferase(Phosphotransferase) domain 1"/>
    <property type="match status" value="1"/>
</dbReference>
<dbReference type="EC" id="2.7.11.1" evidence="1"/>
<evidence type="ECO:0000256" key="4">
    <source>
        <dbReference type="ARBA" id="ARBA00022741"/>
    </source>
</evidence>
<proteinExistence type="inferred from homology"/>
<evidence type="ECO:0000256" key="7">
    <source>
        <dbReference type="PROSITE-ProRule" id="PRU10141"/>
    </source>
</evidence>
<keyword evidence="3" id="KW-0808">Transferase</keyword>
<keyword evidence="2 8" id="KW-0723">Serine/threonine-protein kinase</keyword>
<dbReference type="InterPro" id="IPR017441">
    <property type="entry name" value="Protein_kinase_ATP_BS"/>
</dbReference>
<dbReference type="InterPro" id="IPR011009">
    <property type="entry name" value="Kinase-like_dom_sf"/>
</dbReference>
<dbReference type="CDD" id="cd14017">
    <property type="entry name" value="STKc_TTBK"/>
    <property type="match status" value="1"/>
</dbReference>
<dbReference type="Pfam" id="PF00069">
    <property type="entry name" value="Pkinase"/>
    <property type="match status" value="1"/>
</dbReference>
<dbReference type="PROSITE" id="PS00108">
    <property type="entry name" value="PROTEIN_KINASE_ST"/>
    <property type="match status" value="1"/>
</dbReference>
<dbReference type="GO" id="GO:0004674">
    <property type="term" value="F:protein serine/threonine kinase activity"/>
    <property type="evidence" value="ECO:0007669"/>
    <property type="project" value="UniProtKB-KW"/>
</dbReference>
<keyword evidence="6 7" id="KW-0067">ATP-binding</keyword>
<evidence type="ECO:0000256" key="5">
    <source>
        <dbReference type="ARBA" id="ARBA00022777"/>
    </source>
</evidence>
<dbReference type="InterPro" id="IPR008271">
    <property type="entry name" value="Ser/Thr_kinase_AS"/>
</dbReference>
<evidence type="ECO:0000313" key="12">
    <source>
        <dbReference type="WBParaSite" id="PDA_v2.g20665.t1"/>
    </source>
</evidence>
<keyword evidence="5" id="KW-0418">Kinase</keyword>
<dbReference type="FunFam" id="1.10.510.10:FF:000669">
    <property type="entry name" value="Tau TuBulin Kinase"/>
    <property type="match status" value="1"/>
</dbReference>
<dbReference type="PROSITE" id="PS50011">
    <property type="entry name" value="PROTEIN_KINASE_DOM"/>
    <property type="match status" value="1"/>
</dbReference>
<feature type="compositionally biased region" description="Basic and acidic residues" evidence="9">
    <location>
        <begin position="380"/>
        <end position="426"/>
    </location>
</feature>
<evidence type="ECO:0000256" key="9">
    <source>
        <dbReference type="SAM" id="MobiDB-lite"/>
    </source>
</evidence>
<keyword evidence="4 7" id="KW-0547">Nucleotide-binding</keyword>
<evidence type="ECO:0000256" key="2">
    <source>
        <dbReference type="ARBA" id="ARBA00022527"/>
    </source>
</evidence>
<evidence type="ECO:0000256" key="8">
    <source>
        <dbReference type="RuleBase" id="RU000304"/>
    </source>
</evidence>
<dbReference type="InterPro" id="IPR000719">
    <property type="entry name" value="Prot_kinase_dom"/>
</dbReference>
<dbReference type="GO" id="GO:0005524">
    <property type="term" value="F:ATP binding"/>
    <property type="evidence" value="ECO:0007669"/>
    <property type="project" value="UniProtKB-UniRule"/>
</dbReference>
<name>A0A914PQ34_9BILA</name>
<feature type="binding site" evidence="7">
    <location>
        <position position="81"/>
    </location>
    <ligand>
        <name>ATP</name>
        <dbReference type="ChEBI" id="CHEBI:30616"/>
    </ligand>
</feature>